<dbReference type="InterPro" id="IPR006867">
    <property type="entry name" value="DUF632"/>
</dbReference>
<protein>
    <recommendedName>
        <fullName evidence="6">DUF630 domain-containing protein</fullName>
    </recommendedName>
</protein>
<dbReference type="PANTHER" id="PTHR21450:SF7">
    <property type="entry name" value="DNA LIGASE (DUF630 AND DUF632)"/>
    <property type="match status" value="1"/>
</dbReference>
<feature type="compositionally biased region" description="Low complexity" evidence="1">
    <location>
        <begin position="164"/>
        <end position="174"/>
    </location>
</feature>
<gene>
    <name evidence="4" type="ORF">HPP92_016592</name>
</gene>
<feature type="compositionally biased region" description="Pro residues" evidence="1">
    <location>
        <begin position="106"/>
        <end position="115"/>
    </location>
</feature>
<feature type="compositionally biased region" description="Basic residues" evidence="1">
    <location>
        <begin position="268"/>
        <end position="284"/>
    </location>
</feature>
<evidence type="ECO:0000313" key="4">
    <source>
        <dbReference type="EMBL" id="KAG0472046.1"/>
    </source>
</evidence>
<feature type="region of interest" description="Disordered" evidence="1">
    <location>
        <begin position="156"/>
        <end position="194"/>
    </location>
</feature>
<evidence type="ECO:0008006" key="6">
    <source>
        <dbReference type="Google" id="ProtNLM"/>
    </source>
</evidence>
<dbReference type="EMBL" id="JADCNM010000008">
    <property type="protein sequence ID" value="KAG0472046.1"/>
    <property type="molecule type" value="Genomic_DNA"/>
</dbReference>
<evidence type="ECO:0000313" key="5">
    <source>
        <dbReference type="Proteomes" id="UP000639772"/>
    </source>
</evidence>
<proteinExistence type="predicted"/>
<dbReference type="OrthoDB" id="786094at2759"/>
<dbReference type="PANTHER" id="PTHR21450">
    <property type="entry name" value="PROTEIN ALTERED PHOSPHATE STARVATION RESPONSE 1"/>
    <property type="match status" value="1"/>
</dbReference>
<feature type="domain" description="DUF630" evidence="3">
    <location>
        <begin position="1"/>
        <end position="59"/>
    </location>
</feature>
<dbReference type="Proteomes" id="UP000639772">
    <property type="component" value="Unassembled WGS sequence"/>
</dbReference>
<evidence type="ECO:0000259" key="2">
    <source>
        <dbReference type="Pfam" id="PF04782"/>
    </source>
</evidence>
<sequence length="449" mass="48477">MGCMPSKIDGDESVARCKERKQFMKTALTARNAFAAAHSSYAMALKNTGAALSDYGQGEIHDLRPASSALPSSSSAFTAAAVGQASSSSSAAVGTASSSVQAPVDKLPPPPPPLPADLSAEAPLQRSVSMPGLPISTNLRKMSTQDSAIIEEDDFEVSTDEADAANSNSTATAVPPAPPVLPKPSESRPLPRPLPNENTWEYFNVFNTDHISFLLGQPEDVTPDREVEKLANIETAPAATVNDPQAVAQAPVVVEKVVAEAPSAQQKPARKSRPGSGASHHHRTGSSGGEAKRGRMAAAVTQSVSFLQILNELDDHFLKASQSAYEVSKMLEATRLHYHSNFADNRGHIDHSEKIMKVITWNRSIKGMCKEDDPKDVLDDKNWGTHATILDKMLAWEKKLYDEVKAGELMKIEYQKISLLNRKKKKGAETESLEKLKSNSEPFAYEIHS</sequence>
<comment type="caution">
    <text evidence="4">The sequence shown here is derived from an EMBL/GenBank/DDBJ whole genome shotgun (WGS) entry which is preliminary data.</text>
</comment>
<name>A0A835UUC7_VANPL</name>
<accession>A0A835UUC7</accession>
<dbReference type="InterPro" id="IPR006868">
    <property type="entry name" value="DUF630"/>
</dbReference>
<reference evidence="4 5" key="1">
    <citation type="journal article" date="2020" name="Nat. Food">
        <title>A phased Vanilla planifolia genome enables genetic improvement of flavour and production.</title>
        <authorList>
            <person name="Hasing T."/>
            <person name="Tang H."/>
            <person name="Brym M."/>
            <person name="Khazi F."/>
            <person name="Huang T."/>
            <person name="Chambers A.H."/>
        </authorList>
    </citation>
    <scope>NUCLEOTIDE SEQUENCE [LARGE SCALE GENOMIC DNA]</scope>
    <source>
        <tissue evidence="4">Leaf</tissue>
    </source>
</reference>
<feature type="region of interest" description="Disordered" evidence="1">
    <location>
        <begin position="260"/>
        <end position="295"/>
    </location>
</feature>
<feature type="domain" description="DUF632" evidence="2">
    <location>
        <begin position="306"/>
        <end position="439"/>
    </location>
</feature>
<evidence type="ECO:0000259" key="3">
    <source>
        <dbReference type="Pfam" id="PF04783"/>
    </source>
</evidence>
<evidence type="ECO:0000256" key="1">
    <source>
        <dbReference type="SAM" id="MobiDB-lite"/>
    </source>
</evidence>
<dbReference type="Pfam" id="PF04783">
    <property type="entry name" value="DUF630"/>
    <property type="match status" value="1"/>
</dbReference>
<organism evidence="4 5">
    <name type="scientific">Vanilla planifolia</name>
    <name type="common">Vanilla</name>
    <dbReference type="NCBI Taxonomy" id="51239"/>
    <lineage>
        <taxon>Eukaryota</taxon>
        <taxon>Viridiplantae</taxon>
        <taxon>Streptophyta</taxon>
        <taxon>Embryophyta</taxon>
        <taxon>Tracheophyta</taxon>
        <taxon>Spermatophyta</taxon>
        <taxon>Magnoliopsida</taxon>
        <taxon>Liliopsida</taxon>
        <taxon>Asparagales</taxon>
        <taxon>Orchidaceae</taxon>
        <taxon>Vanilloideae</taxon>
        <taxon>Vanilleae</taxon>
        <taxon>Vanilla</taxon>
    </lineage>
</organism>
<dbReference type="AlphaFoldDB" id="A0A835UUC7"/>
<feature type="region of interest" description="Disordered" evidence="1">
    <location>
        <begin position="100"/>
        <end position="119"/>
    </location>
</feature>
<dbReference type="Pfam" id="PF04782">
    <property type="entry name" value="DUF632"/>
    <property type="match status" value="1"/>
</dbReference>